<dbReference type="PANTHER" id="PTHR34610:SF3">
    <property type="entry name" value="SSL7007 PROTEIN"/>
    <property type="match status" value="1"/>
</dbReference>
<dbReference type="OrthoDB" id="9802272at2"/>
<feature type="domain" description="PIN" evidence="1">
    <location>
        <begin position="2"/>
        <end position="109"/>
    </location>
</feature>
<dbReference type="PANTHER" id="PTHR34610">
    <property type="entry name" value="SSL7007 PROTEIN"/>
    <property type="match status" value="1"/>
</dbReference>
<dbReference type="NCBIfam" id="TIGR00305">
    <property type="entry name" value="putative toxin-antitoxin system toxin component, PIN family"/>
    <property type="match status" value="1"/>
</dbReference>
<protein>
    <submittedName>
        <fullName evidence="2">Putative toxin-antitoxin system toxin component, PIN family</fullName>
    </submittedName>
</protein>
<reference evidence="2 3" key="2">
    <citation type="submission" date="2011-11" db="EMBL/GenBank/DDBJ databases">
        <authorList>
            <consortium name="US DOE Joint Genome Institute"/>
            <person name="Lucas S."/>
            <person name="Han J."/>
            <person name="Lapidus A."/>
            <person name="Cheng J.-F."/>
            <person name="Goodwin L."/>
            <person name="Pitluck S."/>
            <person name="Peters L."/>
            <person name="Ovchinnikova G."/>
            <person name="Zhang X."/>
            <person name="Detter J.C."/>
            <person name="Han C."/>
            <person name="Tapia R."/>
            <person name="Land M."/>
            <person name="Hauser L."/>
            <person name="Kyrpides N."/>
            <person name="Ivanova N."/>
            <person name="Pagani I."/>
            <person name="Vogl K."/>
            <person name="Liu Z."/>
            <person name="Overmann J."/>
            <person name="Frigaard N.-U."/>
            <person name="Bryant D."/>
            <person name="Woyke T."/>
        </authorList>
    </citation>
    <scope>NUCLEOTIDE SEQUENCE [LARGE SCALE GENOMIC DNA]</scope>
    <source>
        <strain evidence="2 3">970</strain>
    </source>
</reference>
<proteinExistence type="predicted"/>
<dbReference type="STRING" id="631362.Thi970DRAFT_02263"/>
<dbReference type="Proteomes" id="UP000002964">
    <property type="component" value="Unassembled WGS sequence"/>
</dbReference>
<gene>
    <name evidence="2" type="ORF">Thi970DRAFT_02263</name>
</gene>
<reference evidence="3" key="1">
    <citation type="submission" date="2011-06" db="EMBL/GenBank/DDBJ databases">
        <authorList>
            <consortium name="US DOE Joint Genome Institute (JGI-PGF)"/>
            <person name="Lucas S."/>
            <person name="Han J."/>
            <person name="Lapidus A."/>
            <person name="Cheng J.-F."/>
            <person name="Goodwin L."/>
            <person name="Pitluck S."/>
            <person name="Peters L."/>
            <person name="Land M.L."/>
            <person name="Hauser L."/>
            <person name="Vogl K."/>
            <person name="Liu Z."/>
            <person name="Overmann J."/>
            <person name="Frigaard N.-U."/>
            <person name="Bryant D.A."/>
            <person name="Woyke T.J."/>
        </authorList>
    </citation>
    <scope>NUCLEOTIDE SEQUENCE [LARGE SCALE GENOMIC DNA]</scope>
    <source>
        <strain evidence="3">970</strain>
    </source>
</reference>
<evidence type="ECO:0000313" key="2">
    <source>
        <dbReference type="EMBL" id="EIC22022.1"/>
    </source>
</evidence>
<name>H8YZ95_9GAMM</name>
<keyword evidence="3" id="KW-1185">Reference proteome</keyword>
<dbReference type="InterPro" id="IPR029060">
    <property type="entry name" value="PIN-like_dom_sf"/>
</dbReference>
<evidence type="ECO:0000259" key="1">
    <source>
        <dbReference type="Pfam" id="PF13470"/>
    </source>
</evidence>
<sequence>MRVVIDTNILISAMLKDRSPEAAILCVVSRPDLEWVVCPEILQEYLEVITRPKFAFSKDLLNRWQDILTQATVSIETPRIAIDFPRDRKDTRFLSCAMAAAADFCAARDVWVICVGSPALAFEHDLRASFDLIFTFPIP</sequence>
<dbReference type="AlphaFoldDB" id="H8YZ95"/>
<evidence type="ECO:0000313" key="3">
    <source>
        <dbReference type="Proteomes" id="UP000002964"/>
    </source>
</evidence>
<organism evidence="2 3">
    <name type="scientific">Thiorhodovibrio frisius</name>
    <dbReference type="NCBI Taxonomy" id="631362"/>
    <lineage>
        <taxon>Bacteria</taxon>
        <taxon>Pseudomonadati</taxon>
        <taxon>Pseudomonadota</taxon>
        <taxon>Gammaproteobacteria</taxon>
        <taxon>Chromatiales</taxon>
        <taxon>Chromatiaceae</taxon>
        <taxon>Thiorhodovibrio</taxon>
    </lineage>
</organism>
<dbReference type="InterPro" id="IPR002850">
    <property type="entry name" value="PIN_toxin-like"/>
</dbReference>
<dbReference type="Pfam" id="PF13470">
    <property type="entry name" value="PIN_3"/>
    <property type="match status" value="1"/>
</dbReference>
<dbReference type="EMBL" id="JH603169">
    <property type="protein sequence ID" value="EIC22022.1"/>
    <property type="molecule type" value="Genomic_DNA"/>
</dbReference>
<accession>H8YZ95</accession>
<dbReference type="SUPFAM" id="SSF88723">
    <property type="entry name" value="PIN domain-like"/>
    <property type="match status" value="1"/>
</dbReference>
<dbReference type="RefSeq" id="WP_009148606.1">
    <property type="nucleotide sequence ID" value="NZ_CP121471.1"/>
</dbReference>
<dbReference type="InterPro" id="IPR002716">
    <property type="entry name" value="PIN_dom"/>
</dbReference>
<dbReference type="eggNOG" id="COG1569">
    <property type="taxonomic scope" value="Bacteria"/>
</dbReference>
<dbReference type="HOGENOM" id="CLU_1844197_0_0_6"/>